<organism evidence="9">
    <name type="scientific">marine sediment metagenome</name>
    <dbReference type="NCBI Taxonomy" id="412755"/>
    <lineage>
        <taxon>unclassified sequences</taxon>
        <taxon>metagenomes</taxon>
        <taxon>ecological metagenomes</taxon>
    </lineage>
</organism>
<comment type="similarity">
    <text evidence="1">Belongs to the TRAFAC class TrmE-Era-EngA-EngB-Septin-like GTPase superfamily. EngA (Der) GTPase family.</text>
</comment>
<feature type="non-terminal residue" evidence="9">
    <location>
        <position position="249"/>
    </location>
</feature>
<dbReference type="PANTHER" id="PTHR43834:SF6">
    <property type="entry name" value="GTPASE DER"/>
    <property type="match status" value="1"/>
</dbReference>
<keyword evidence="3" id="KW-0690">Ribosome biogenesis</keyword>
<dbReference type="InterPro" id="IPR027417">
    <property type="entry name" value="P-loop_NTPase"/>
</dbReference>
<dbReference type="EMBL" id="BARS01010170">
    <property type="protein sequence ID" value="GAF90518.1"/>
    <property type="molecule type" value="Genomic_DNA"/>
</dbReference>
<dbReference type="SUPFAM" id="SSF52540">
    <property type="entry name" value="P-loop containing nucleoside triphosphate hydrolases"/>
    <property type="match status" value="2"/>
</dbReference>
<evidence type="ECO:0000259" key="8">
    <source>
        <dbReference type="PROSITE" id="PS51712"/>
    </source>
</evidence>
<dbReference type="InterPro" id="IPR016484">
    <property type="entry name" value="GTPase_Der"/>
</dbReference>
<dbReference type="NCBIfam" id="TIGR00231">
    <property type="entry name" value="small_GTP"/>
    <property type="match status" value="2"/>
</dbReference>
<gene>
    <name evidence="9" type="ORF">S01H1_18922</name>
</gene>
<keyword evidence="4" id="KW-0677">Repeat</keyword>
<dbReference type="FunFam" id="3.40.50.300:FF:000057">
    <property type="entry name" value="GTPase Der"/>
    <property type="match status" value="1"/>
</dbReference>
<dbReference type="AlphaFoldDB" id="X0TAK9"/>
<feature type="domain" description="EngA-type G" evidence="8">
    <location>
        <begin position="4"/>
        <end position="168"/>
    </location>
</feature>
<evidence type="ECO:0000256" key="4">
    <source>
        <dbReference type="ARBA" id="ARBA00022737"/>
    </source>
</evidence>
<dbReference type="GO" id="GO:0005525">
    <property type="term" value="F:GTP binding"/>
    <property type="evidence" value="ECO:0007669"/>
    <property type="project" value="UniProtKB-KW"/>
</dbReference>
<dbReference type="PROSITE" id="PS51712">
    <property type="entry name" value="G_ENGA"/>
    <property type="match status" value="1"/>
</dbReference>
<dbReference type="CDD" id="cd01894">
    <property type="entry name" value="EngA1"/>
    <property type="match status" value="1"/>
</dbReference>
<name>X0TAK9_9ZZZZ</name>
<proteinExistence type="inferred from homology"/>
<dbReference type="GO" id="GO:0043022">
    <property type="term" value="F:ribosome binding"/>
    <property type="evidence" value="ECO:0007669"/>
    <property type="project" value="TreeGrafter"/>
</dbReference>
<dbReference type="Gene3D" id="3.40.50.300">
    <property type="entry name" value="P-loop containing nucleotide triphosphate hydrolases"/>
    <property type="match status" value="2"/>
</dbReference>
<dbReference type="InterPro" id="IPR031166">
    <property type="entry name" value="G_ENGA"/>
</dbReference>
<dbReference type="NCBIfam" id="TIGR03594">
    <property type="entry name" value="GTPase_EngA"/>
    <property type="match status" value="1"/>
</dbReference>
<evidence type="ECO:0000256" key="1">
    <source>
        <dbReference type="ARBA" id="ARBA00008279"/>
    </source>
</evidence>
<dbReference type="PANTHER" id="PTHR43834">
    <property type="entry name" value="GTPASE DER"/>
    <property type="match status" value="1"/>
</dbReference>
<evidence type="ECO:0000256" key="6">
    <source>
        <dbReference type="ARBA" id="ARBA00023134"/>
    </source>
</evidence>
<dbReference type="GO" id="GO:0042254">
    <property type="term" value="P:ribosome biogenesis"/>
    <property type="evidence" value="ECO:0007669"/>
    <property type="project" value="UniProtKB-KW"/>
</dbReference>
<comment type="caution">
    <text evidence="9">The sequence shown here is derived from an EMBL/GenBank/DDBJ whole genome shotgun (WGS) entry which is preliminary data.</text>
</comment>
<reference evidence="9" key="1">
    <citation type="journal article" date="2014" name="Front. Microbiol.">
        <title>High frequency of phylogenetically diverse reductive dehalogenase-homologous genes in deep subseafloor sedimentary metagenomes.</title>
        <authorList>
            <person name="Kawai M."/>
            <person name="Futagami T."/>
            <person name="Toyoda A."/>
            <person name="Takaki Y."/>
            <person name="Nishi S."/>
            <person name="Hori S."/>
            <person name="Arai W."/>
            <person name="Tsubouchi T."/>
            <person name="Morono Y."/>
            <person name="Uchiyama I."/>
            <person name="Ito T."/>
            <person name="Fujiyama A."/>
            <person name="Inagaki F."/>
            <person name="Takami H."/>
        </authorList>
    </citation>
    <scope>NUCLEOTIDE SEQUENCE</scope>
    <source>
        <strain evidence="9">Expedition CK06-06</strain>
    </source>
</reference>
<evidence type="ECO:0000256" key="2">
    <source>
        <dbReference type="ARBA" id="ARBA00020953"/>
    </source>
</evidence>
<keyword evidence="5" id="KW-0547">Nucleotide-binding</keyword>
<evidence type="ECO:0000256" key="7">
    <source>
        <dbReference type="ARBA" id="ARBA00032345"/>
    </source>
</evidence>
<dbReference type="PRINTS" id="PR00326">
    <property type="entry name" value="GTP1OBG"/>
</dbReference>
<sequence length="249" mass="27349">MTRPIVAILGRPNVGKSTLFNRLVGERLAIIEDLPGTTRDRVYADISWGDHELTLIDTGGLEPRPESSLRQKVQYQAEAAIEEAEVIIFMVDVLDGVTVPDSEVAEALRRSQKPLLLAVNKADNDQRRHQAFQFHELGIGEPIAISAHHGTGVADLMDEVTARLPLPTPPEEEPGMLKIAIVGRPNVGKSMLLNAILGQERAIVSETPGTTRDAIDTVFKYDDESILFIDTAGIRRRGRVEGGIERYSV</sequence>
<dbReference type="Pfam" id="PF01926">
    <property type="entry name" value="MMR_HSR1"/>
    <property type="match status" value="2"/>
</dbReference>
<protein>
    <recommendedName>
        <fullName evidence="2">GTPase Der</fullName>
    </recommendedName>
    <alternativeName>
        <fullName evidence="7">GTP-binding protein EngA</fullName>
    </alternativeName>
</protein>
<dbReference type="InterPro" id="IPR005225">
    <property type="entry name" value="Small_GTP-bd"/>
</dbReference>
<evidence type="ECO:0000256" key="3">
    <source>
        <dbReference type="ARBA" id="ARBA00022517"/>
    </source>
</evidence>
<evidence type="ECO:0000256" key="5">
    <source>
        <dbReference type="ARBA" id="ARBA00022741"/>
    </source>
</evidence>
<evidence type="ECO:0000313" key="9">
    <source>
        <dbReference type="EMBL" id="GAF90518.1"/>
    </source>
</evidence>
<dbReference type="InterPro" id="IPR006073">
    <property type="entry name" value="GTP-bd"/>
</dbReference>
<accession>X0TAK9</accession>
<keyword evidence="6" id="KW-0342">GTP-binding</keyword>